<dbReference type="OrthoDB" id="5401106at2759"/>
<accession>G2RI00</accession>
<feature type="region of interest" description="Disordered" evidence="1">
    <location>
        <begin position="671"/>
        <end position="693"/>
    </location>
</feature>
<organism evidence="2 3">
    <name type="scientific">Thermothielavioides terrestris (strain ATCC 38088 / NRRL 8126)</name>
    <name type="common">Thielavia terrestris</name>
    <dbReference type="NCBI Taxonomy" id="578455"/>
    <lineage>
        <taxon>Eukaryota</taxon>
        <taxon>Fungi</taxon>
        <taxon>Dikarya</taxon>
        <taxon>Ascomycota</taxon>
        <taxon>Pezizomycotina</taxon>
        <taxon>Sordariomycetes</taxon>
        <taxon>Sordariomycetidae</taxon>
        <taxon>Sordariales</taxon>
        <taxon>Chaetomiaceae</taxon>
        <taxon>Thermothielavioides</taxon>
        <taxon>Thermothielavioides terrestris</taxon>
    </lineage>
</organism>
<feature type="region of interest" description="Disordered" evidence="1">
    <location>
        <begin position="946"/>
        <end position="980"/>
    </location>
</feature>
<feature type="compositionally biased region" description="Low complexity" evidence="1">
    <location>
        <begin position="671"/>
        <end position="685"/>
    </location>
</feature>
<evidence type="ECO:0008006" key="4">
    <source>
        <dbReference type="Google" id="ProtNLM"/>
    </source>
</evidence>
<dbReference type="STRING" id="578455.G2RI00"/>
<dbReference type="EMBL" id="CP003014">
    <property type="protein sequence ID" value="AEO71462.1"/>
    <property type="molecule type" value="Genomic_DNA"/>
</dbReference>
<keyword evidence="3" id="KW-1185">Reference proteome</keyword>
<feature type="region of interest" description="Disordered" evidence="1">
    <location>
        <begin position="752"/>
        <end position="916"/>
    </location>
</feature>
<dbReference type="eggNOG" id="ENOG502RVJZ">
    <property type="taxonomic scope" value="Eukaryota"/>
</dbReference>
<evidence type="ECO:0000256" key="1">
    <source>
        <dbReference type="SAM" id="MobiDB-lite"/>
    </source>
</evidence>
<feature type="compositionally biased region" description="Polar residues" evidence="1">
    <location>
        <begin position="399"/>
        <end position="417"/>
    </location>
</feature>
<gene>
    <name evidence="2" type="ORF">THITE_2148106</name>
</gene>
<feature type="compositionally biased region" description="Polar residues" evidence="1">
    <location>
        <begin position="816"/>
        <end position="832"/>
    </location>
</feature>
<dbReference type="Proteomes" id="UP000008181">
    <property type="component" value="Chromosome 6"/>
</dbReference>
<sequence>MALPIAPGRRGHIVALEGPSELVSTQLRLLPTSRQVLILPSLQHYLKATDPEAPFDTRELIRRYHTAAQARHAEAQEFLRHRTVGDGNRLVFLHGGTISARAACLSSIMEHETNGDIEEAYATFIRLASNDAARLSSARSSCLQTSTTPIESSAGFEDPDGGACGEEPCQHPDVWARYLDAEDEAIEDPIIRAMRAADALDKETEFLQPPAPDMAFTVKLVDIPSRSGGKSSRRSKPPSPHGIQPQSAALFPDSDTTAKSVVVTPRRPPLRIRIPPPPQASACISWPQDQSLFGPRHRRSQTAESNLSPRQKPDRDGSEPDDLAEMPGEAAPEHAPNAPQNEGPDGTVPFNAPGEETEERLRNGALPLLEDLVFHFTAETPDELSEFVFRRLSNACRTTRHSLSGPSVPDQCSSRAAETSHLEMEEEQEADDIPSRKANASGTVMPWVRNDLVHGLPTPNNSPTLLETNSIAIPPPATRLYSISVGHETAVSIQNFLRSFLGSRFPLQDRRFSETAEFPADGGLWKHLECDGQVLSPAGESRLDLMLAVGAETGVKKDRLSEIVGQLEKLGFKTNGLSRSGRLDVRYLIANAMQAFTAQPLTKQTQSNPFADRTLLAALIIPHLETYLATHPDVRFLLIEYPAEHLPTILALQALIGTEMMKVVGIINSDVSSTSQSPSDPAASRRPSEGFRSLTRRGSRLSGAFVGPCSFSKANFLLASSATGFETAAFIAAIRESLISISDFYIPDRPLYKPPAPPPPRKAHSNLSISLPTAGPKSPRPSQKEPSRVSVSTLVITPPSSPTDQAAPPQHPPSIAPSSVSSLTSPNKGSYSSEHRLAARRPSPPAGAAGTTIRWGEVNYAPPPHSPSTAAAPTIVTAPNNTNNTPASGGTRHLKQDSAPLSPGRRGGGADGDGTRLIADEEASDHHQIMKRTHHRHYHHQQQRYHHREAAAAMQDGYNYDDGGGRVEDDDEDDVPDEEERRLMPLFLRRRNEIDRGRSSKAFRWLGLA</sequence>
<feature type="compositionally biased region" description="Acidic residues" evidence="1">
    <location>
        <begin position="968"/>
        <end position="978"/>
    </location>
</feature>
<dbReference type="AlphaFoldDB" id="G2RI00"/>
<protein>
    <recommendedName>
        <fullName evidence="4">Gastric mucin-like protein</fullName>
    </recommendedName>
</protein>
<name>G2RI00_THETT</name>
<proteinExistence type="predicted"/>
<reference evidence="2 3" key="1">
    <citation type="journal article" date="2011" name="Nat. Biotechnol.">
        <title>Comparative genomic analysis of the thermophilic biomass-degrading fungi Myceliophthora thermophila and Thielavia terrestris.</title>
        <authorList>
            <person name="Berka R.M."/>
            <person name="Grigoriev I.V."/>
            <person name="Otillar R."/>
            <person name="Salamov A."/>
            <person name="Grimwood J."/>
            <person name="Reid I."/>
            <person name="Ishmael N."/>
            <person name="John T."/>
            <person name="Darmond C."/>
            <person name="Moisan M.-C."/>
            <person name="Henrissat B."/>
            <person name="Coutinho P.M."/>
            <person name="Lombard V."/>
            <person name="Natvig D.O."/>
            <person name="Lindquist E."/>
            <person name="Schmutz J."/>
            <person name="Lucas S."/>
            <person name="Harris P."/>
            <person name="Powlowski J."/>
            <person name="Bellemare A."/>
            <person name="Taylor D."/>
            <person name="Butler G."/>
            <person name="de Vries R.P."/>
            <person name="Allijn I.E."/>
            <person name="van den Brink J."/>
            <person name="Ushinsky S."/>
            <person name="Storms R."/>
            <person name="Powell A.J."/>
            <person name="Paulsen I.T."/>
            <person name="Elbourne L.D.H."/>
            <person name="Baker S.E."/>
            <person name="Magnuson J."/>
            <person name="LaBoissiere S."/>
            <person name="Clutterbuck A.J."/>
            <person name="Martinez D."/>
            <person name="Wogulis M."/>
            <person name="de Leon A.L."/>
            <person name="Rey M.W."/>
            <person name="Tsang A."/>
        </authorList>
    </citation>
    <scope>NUCLEOTIDE SEQUENCE [LARGE SCALE GENOMIC DNA]</scope>
    <source>
        <strain evidence="3">ATCC 38088 / NRRL 8126</strain>
    </source>
</reference>
<evidence type="ECO:0000313" key="3">
    <source>
        <dbReference type="Proteomes" id="UP000008181"/>
    </source>
</evidence>
<dbReference type="GeneID" id="11523029"/>
<dbReference type="HOGENOM" id="CLU_006328_0_0_1"/>
<feature type="region of interest" description="Disordered" evidence="1">
    <location>
        <begin position="399"/>
        <end position="439"/>
    </location>
</feature>
<feature type="region of interest" description="Disordered" evidence="1">
    <location>
        <begin position="224"/>
        <end position="358"/>
    </location>
</feature>
<feature type="compositionally biased region" description="Low complexity" evidence="1">
    <location>
        <begin position="867"/>
        <end position="888"/>
    </location>
</feature>
<evidence type="ECO:0000313" key="2">
    <source>
        <dbReference type="EMBL" id="AEO71462.1"/>
    </source>
</evidence>
<dbReference type="RefSeq" id="XP_003657798.1">
    <property type="nucleotide sequence ID" value="XM_003657750.1"/>
</dbReference>
<dbReference type="KEGG" id="ttt:THITE_2148106"/>